<dbReference type="EMBL" id="MCFI01000004">
    <property type="protein sequence ID" value="ORY85632.1"/>
    <property type="molecule type" value="Genomic_DNA"/>
</dbReference>
<dbReference type="STRING" id="56484.A0A1Y2FNQ6"/>
<dbReference type="InterPro" id="IPR038066">
    <property type="entry name" value="Spc24_Fungi_globular_sf"/>
</dbReference>
<dbReference type="PANTHER" id="PTHR22142:SF2">
    <property type="entry name" value="KINETOCHORE PROTEIN SPC24"/>
    <property type="match status" value="1"/>
</dbReference>
<keyword evidence="3 10" id="KW-0132">Cell division</keyword>
<evidence type="ECO:0000256" key="6">
    <source>
        <dbReference type="ARBA" id="ARBA00023054"/>
    </source>
</evidence>
<accession>A0A1Y2FNQ6</accession>
<evidence type="ECO:0000313" key="11">
    <source>
        <dbReference type="EMBL" id="ORY85632.1"/>
    </source>
</evidence>
<keyword evidence="8 10" id="KW-0131">Cell cycle</keyword>
<dbReference type="Pfam" id="PF08286">
    <property type="entry name" value="Spc24"/>
    <property type="match status" value="1"/>
</dbReference>
<evidence type="ECO:0000256" key="2">
    <source>
        <dbReference type="ARBA" id="ARBA00022454"/>
    </source>
</evidence>
<dbReference type="GeneID" id="63785387"/>
<comment type="similarity">
    <text evidence="1 10">Belongs to the SPC24 family.</text>
</comment>
<comment type="subcellular location">
    <subcellularLocation>
        <location evidence="10">Nucleus</location>
    </subcellularLocation>
    <subcellularLocation>
        <location evidence="10">Chromosome</location>
        <location evidence="10">Centromere</location>
        <location evidence="10">Kinetochore</location>
    </subcellularLocation>
</comment>
<name>A0A1Y2FNQ6_PROLT</name>
<keyword evidence="7 10" id="KW-0539">Nucleus</keyword>
<dbReference type="PANTHER" id="PTHR22142">
    <property type="match status" value="1"/>
</dbReference>
<proteinExistence type="inferred from homology"/>
<comment type="subunit">
    <text evidence="10">Component of the NDC80 complex.</text>
</comment>
<dbReference type="AlphaFoldDB" id="A0A1Y2FNQ6"/>
<dbReference type="CDD" id="cd11565">
    <property type="entry name" value="RWD_Spc24"/>
    <property type="match status" value="1"/>
</dbReference>
<evidence type="ECO:0000256" key="7">
    <source>
        <dbReference type="ARBA" id="ARBA00023242"/>
    </source>
</evidence>
<dbReference type="InterPro" id="IPR013252">
    <property type="entry name" value="Ndc80_Spc24"/>
</dbReference>
<organism evidence="11 12">
    <name type="scientific">Protomyces lactucae-debilis</name>
    <dbReference type="NCBI Taxonomy" id="2754530"/>
    <lineage>
        <taxon>Eukaryota</taxon>
        <taxon>Fungi</taxon>
        <taxon>Dikarya</taxon>
        <taxon>Ascomycota</taxon>
        <taxon>Taphrinomycotina</taxon>
        <taxon>Taphrinomycetes</taxon>
        <taxon>Taphrinales</taxon>
        <taxon>Protomycetaceae</taxon>
        <taxon>Protomyces</taxon>
    </lineage>
</organism>
<keyword evidence="6" id="KW-0175">Coiled coil</keyword>
<keyword evidence="4 10" id="KW-0498">Mitosis</keyword>
<keyword evidence="5 10" id="KW-0995">Kinetochore</keyword>
<dbReference type="OMA" id="AQCTSHF"/>
<evidence type="ECO:0000256" key="5">
    <source>
        <dbReference type="ARBA" id="ARBA00022838"/>
    </source>
</evidence>
<dbReference type="GO" id="GO:0007059">
    <property type="term" value="P:chromosome segregation"/>
    <property type="evidence" value="ECO:0007669"/>
    <property type="project" value="TreeGrafter"/>
</dbReference>
<dbReference type="OrthoDB" id="3344830at2759"/>
<dbReference type="GO" id="GO:0008017">
    <property type="term" value="F:microtubule binding"/>
    <property type="evidence" value="ECO:0007669"/>
    <property type="project" value="TreeGrafter"/>
</dbReference>
<evidence type="ECO:0000256" key="8">
    <source>
        <dbReference type="ARBA" id="ARBA00023306"/>
    </source>
</evidence>
<evidence type="ECO:0000256" key="4">
    <source>
        <dbReference type="ARBA" id="ARBA00022776"/>
    </source>
</evidence>
<keyword evidence="12" id="KW-1185">Reference proteome</keyword>
<dbReference type="Gene3D" id="3.30.160.430">
    <property type="match status" value="1"/>
</dbReference>
<dbReference type="SUPFAM" id="SSF143026">
    <property type="entry name" value="Kinetochore globular domain"/>
    <property type="match status" value="1"/>
</dbReference>
<sequence>MPDYNHDVTGNKELISTTKQYFSIEDDVGAIQRVSQALLQSRQQRQQRRAASRTILQDLSRQLEQARGAYTGAERQREGDHGTVMNTLDREKFALAKEINSLEGSAHTLSSRLAMLTETLAGCCDDVAQEPHALAGEQGPALTLAVYRDLGIRLVEDGNGGYGQAVVCGKKGKEVHVLQLEKPAGFYADHLWSLAAEAE</sequence>
<protein>
    <recommendedName>
        <fullName evidence="10">Kinetochore protein Spc24</fullName>
    </recommendedName>
</protein>
<keyword evidence="9 10" id="KW-0137">Centromere</keyword>
<comment type="function">
    <text evidence="10">Acts as a component of the essential kinetochore-associated NDC80 complex, which is required for chromosome segregation and spindle checkpoint activity.</text>
</comment>
<dbReference type="Proteomes" id="UP000193685">
    <property type="component" value="Unassembled WGS sequence"/>
</dbReference>
<gene>
    <name evidence="11" type="ORF">BCR37DRAFT_377325</name>
</gene>
<comment type="caution">
    <text evidence="11">The sequence shown here is derived from an EMBL/GenBank/DDBJ whole genome shotgun (WGS) entry which is preliminary data.</text>
</comment>
<evidence type="ECO:0000313" key="12">
    <source>
        <dbReference type="Proteomes" id="UP000193685"/>
    </source>
</evidence>
<evidence type="ECO:0000256" key="3">
    <source>
        <dbReference type="ARBA" id="ARBA00022618"/>
    </source>
</evidence>
<dbReference type="GO" id="GO:0031262">
    <property type="term" value="C:Ndc80 complex"/>
    <property type="evidence" value="ECO:0007669"/>
    <property type="project" value="TreeGrafter"/>
</dbReference>
<dbReference type="GO" id="GO:0005634">
    <property type="term" value="C:nucleus"/>
    <property type="evidence" value="ECO:0007669"/>
    <property type="project" value="UniProtKB-SubCell"/>
</dbReference>
<reference evidence="11 12" key="1">
    <citation type="submission" date="2016-07" db="EMBL/GenBank/DDBJ databases">
        <title>Pervasive Adenine N6-methylation of Active Genes in Fungi.</title>
        <authorList>
            <consortium name="DOE Joint Genome Institute"/>
            <person name="Mondo S.J."/>
            <person name="Dannebaum R.O."/>
            <person name="Kuo R.C."/>
            <person name="Labutti K."/>
            <person name="Haridas S."/>
            <person name="Kuo A."/>
            <person name="Salamov A."/>
            <person name="Ahrendt S.R."/>
            <person name="Lipzen A."/>
            <person name="Sullivan W."/>
            <person name="Andreopoulos W.B."/>
            <person name="Clum A."/>
            <person name="Lindquist E."/>
            <person name="Daum C."/>
            <person name="Ramamoorthy G.K."/>
            <person name="Gryganskyi A."/>
            <person name="Culley D."/>
            <person name="Magnuson J.K."/>
            <person name="James T.Y."/>
            <person name="O'Malley M.A."/>
            <person name="Stajich J.E."/>
            <person name="Spatafora J.W."/>
            <person name="Visel A."/>
            <person name="Grigoriev I.V."/>
        </authorList>
    </citation>
    <scope>NUCLEOTIDE SEQUENCE [LARGE SCALE GENOMIC DNA]</scope>
    <source>
        <strain evidence="11 12">12-1054</strain>
    </source>
</reference>
<keyword evidence="2 10" id="KW-0158">Chromosome</keyword>
<dbReference type="RefSeq" id="XP_040727114.1">
    <property type="nucleotide sequence ID" value="XM_040868788.1"/>
</dbReference>
<evidence type="ECO:0000256" key="1">
    <source>
        <dbReference type="ARBA" id="ARBA00007804"/>
    </source>
</evidence>
<evidence type="ECO:0000256" key="9">
    <source>
        <dbReference type="ARBA" id="ARBA00023328"/>
    </source>
</evidence>
<dbReference type="GO" id="GO:0051301">
    <property type="term" value="P:cell division"/>
    <property type="evidence" value="ECO:0007669"/>
    <property type="project" value="UniProtKB-UniRule"/>
</dbReference>
<evidence type="ECO:0000256" key="10">
    <source>
        <dbReference type="RuleBase" id="RU368011"/>
    </source>
</evidence>